<dbReference type="NCBIfam" id="TIGR01195">
    <property type="entry name" value="oadG_fam"/>
    <property type="match status" value="1"/>
</dbReference>
<feature type="transmembrane region" description="Helical" evidence="6">
    <location>
        <begin position="52"/>
        <end position="79"/>
    </location>
</feature>
<evidence type="ECO:0000313" key="7">
    <source>
        <dbReference type="EMBL" id="ORC35942.1"/>
    </source>
</evidence>
<sequence>MPVFSNLNRVLRLICRITTFSPLEIRLLDGLLSCPNGWIFVLDPLSLSEQEYVVIAQGLVLTVVGMTVVFLFLTLLVILMNVLSAVVIRYFPEPVVEVAESSGSKDAEIAAVIAAVKAYIS</sequence>
<proteinExistence type="predicted"/>
<keyword evidence="8" id="KW-1185">Reference proteome</keyword>
<comment type="caution">
    <text evidence="7">The sequence shown here is derived from an EMBL/GenBank/DDBJ whole genome shotgun (WGS) entry which is preliminary data.</text>
</comment>
<evidence type="ECO:0000256" key="2">
    <source>
        <dbReference type="ARBA" id="ARBA00022475"/>
    </source>
</evidence>
<keyword evidence="2" id="KW-1003">Cell membrane</keyword>
<dbReference type="EMBL" id="MWQY01000007">
    <property type="protein sequence ID" value="ORC35942.1"/>
    <property type="molecule type" value="Genomic_DNA"/>
</dbReference>
<keyword evidence="3 6" id="KW-0812">Transmembrane</keyword>
<accession>A0A1Y1RZ73</accession>
<evidence type="ECO:0000256" key="4">
    <source>
        <dbReference type="ARBA" id="ARBA00022989"/>
    </source>
</evidence>
<gene>
    <name evidence="7" type="ORF">B4O97_07695</name>
</gene>
<dbReference type="AlphaFoldDB" id="A0A1Y1RZ73"/>
<name>A0A1Y1RZ73_9SPIO</name>
<reference evidence="7 8" key="1">
    <citation type="submission" date="2017-03" db="EMBL/GenBank/DDBJ databases">
        <title>Draft Genome sequence of Marispirochaeta sp. strain JC444.</title>
        <authorList>
            <person name="Shivani Y."/>
            <person name="Subhash Y."/>
            <person name="Sasikala C."/>
            <person name="Ramana C."/>
        </authorList>
    </citation>
    <scope>NUCLEOTIDE SEQUENCE [LARGE SCALE GENOMIC DNA]</scope>
    <source>
        <strain evidence="7 8">JC444</strain>
    </source>
</reference>
<evidence type="ECO:0000256" key="3">
    <source>
        <dbReference type="ARBA" id="ARBA00022692"/>
    </source>
</evidence>
<dbReference type="InterPro" id="IPR005899">
    <property type="entry name" value="Na_pump_deCOase"/>
</dbReference>
<dbReference type="GO" id="GO:0015081">
    <property type="term" value="F:sodium ion transmembrane transporter activity"/>
    <property type="evidence" value="ECO:0007669"/>
    <property type="project" value="InterPro"/>
</dbReference>
<dbReference type="Proteomes" id="UP000192343">
    <property type="component" value="Unassembled WGS sequence"/>
</dbReference>
<dbReference type="GO" id="GO:0036376">
    <property type="term" value="P:sodium ion export across plasma membrane"/>
    <property type="evidence" value="ECO:0007669"/>
    <property type="project" value="InterPro"/>
</dbReference>
<keyword evidence="4 6" id="KW-1133">Transmembrane helix</keyword>
<comment type="subcellular location">
    <subcellularLocation>
        <location evidence="1">Cell membrane</location>
    </subcellularLocation>
</comment>
<dbReference type="GO" id="GO:0005886">
    <property type="term" value="C:plasma membrane"/>
    <property type="evidence" value="ECO:0007669"/>
    <property type="project" value="UniProtKB-SubCell"/>
</dbReference>
<evidence type="ECO:0000256" key="6">
    <source>
        <dbReference type="SAM" id="Phobius"/>
    </source>
</evidence>
<dbReference type="STRING" id="1963862.B4O97_07695"/>
<dbReference type="Pfam" id="PF04277">
    <property type="entry name" value="OAD_gamma"/>
    <property type="match status" value="1"/>
</dbReference>
<keyword evidence="5 6" id="KW-0472">Membrane</keyword>
<organism evidence="7 8">
    <name type="scientific">Marispirochaeta aestuarii</name>
    <dbReference type="NCBI Taxonomy" id="1963862"/>
    <lineage>
        <taxon>Bacteria</taxon>
        <taxon>Pseudomonadati</taxon>
        <taxon>Spirochaetota</taxon>
        <taxon>Spirochaetia</taxon>
        <taxon>Spirochaetales</taxon>
        <taxon>Spirochaetaceae</taxon>
        <taxon>Marispirochaeta</taxon>
    </lineage>
</organism>
<protein>
    <submittedName>
        <fullName evidence="7">Uncharacterized protein</fullName>
    </submittedName>
</protein>
<evidence type="ECO:0000313" key="8">
    <source>
        <dbReference type="Proteomes" id="UP000192343"/>
    </source>
</evidence>
<evidence type="ECO:0000256" key="5">
    <source>
        <dbReference type="ARBA" id="ARBA00023136"/>
    </source>
</evidence>
<evidence type="ECO:0000256" key="1">
    <source>
        <dbReference type="ARBA" id="ARBA00004236"/>
    </source>
</evidence>